<organism evidence="2 4">
    <name type="scientific">Pseudomonas aylmerensis</name>
    <dbReference type="NCBI Taxonomy" id="1869229"/>
    <lineage>
        <taxon>Bacteria</taxon>
        <taxon>Pseudomonadati</taxon>
        <taxon>Pseudomonadota</taxon>
        <taxon>Gammaproteobacteria</taxon>
        <taxon>Pseudomonadales</taxon>
        <taxon>Pseudomonadaceae</taxon>
        <taxon>Pseudomonas</taxon>
    </lineage>
</organism>
<dbReference type="RefSeq" id="WP_065900490.1">
    <property type="nucleotide sequence ID" value="NZ_MAUE01000005.1"/>
</dbReference>
<dbReference type="Proteomes" id="UP000095081">
    <property type="component" value="Unassembled WGS sequence"/>
</dbReference>
<reference evidence="1 3" key="1">
    <citation type="submission" date="2016-06" db="EMBL/GenBank/DDBJ databases">
        <title>Draft genome sequence of Pseudomonas sp. S1E40, a novel strain antagonistic activity to fungal plant pathogen.</title>
        <authorList>
            <person name="Tambong J.T."/>
            <person name="Tchagang C."/>
            <person name="Xu R."/>
        </authorList>
    </citation>
    <scope>NUCLEOTIDE SEQUENCE [LARGE SCALE GENOMIC DNA]</scope>
    <source>
        <strain evidence="1 3">S1E40</strain>
    </source>
</reference>
<sequence>MNIGSNSMSPYDNMMNIRGGMSESSADATLEGLEAKKRADLVINTAKSVANANTSGIKAAISDLR</sequence>
<gene>
    <name evidence="1" type="ORF">BBG20_04075</name>
    <name evidence="2" type="ORF">C9382_09680</name>
</gene>
<protein>
    <submittedName>
        <fullName evidence="2">Uncharacterized protein</fullName>
    </submittedName>
</protein>
<evidence type="ECO:0000313" key="3">
    <source>
        <dbReference type="Proteomes" id="UP000095081"/>
    </source>
</evidence>
<keyword evidence="3" id="KW-1185">Reference proteome</keyword>
<dbReference type="Proteomes" id="UP000240571">
    <property type="component" value="Unassembled WGS sequence"/>
</dbReference>
<evidence type="ECO:0000313" key="2">
    <source>
        <dbReference type="EMBL" id="PTC30095.1"/>
    </source>
</evidence>
<reference evidence="2 4" key="2">
    <citation type="submission" date="2018-03" db="EMBL/GenBank/DDBJ databases">
        <title>Diversity of bacteria associated with corn roots inoculated with woodland soils in Canada, and Description of Pseudomonas aylmerense sp. nov.</title>
        <authorList>
            <person name="Tambong J.T."/>
            <person name="Xu R."/>
            <person name="Tchagang C."/>
        </authorList>
    </citation>
    <scope>NUCLEOTIDE SEQUENCE [LARGE SCALE GENOMIC DNA]</scope>
    <source>
        <strain evidence="2 4">S1E44</strain>
    </source>
</reference>
<name>A0A2T4G360_9PSED</name>
<proteinExistence type="predicted"/>
<evidence type="ECO:0000313" key="4">
    <source>
        <dbReference type="Proteomes" id="UP000240571"/>
    </source>
</evidence>
<dbReference type="AlphaFoldDB" id="A0A2T4G360"/>
<dbReference type="EMBL" id="MAUE01000005">
    <property type="protein sequence ID" value="OCW29581.1"/>
    <property type="molecule type" value="Genomic_DNA"/>
</dbReference>
<evidence type="ECO:0000313" key="1">
    <source>
        <dbReference type="EMBL" id="OCW29581.1"/>
    </source>
</evidence>
<comment type="caution">
    <text evidence="2">The sequence shown here is derived from an EMBL/GenBank/DDBJ whole genome shotgun (WGS) entry which is preliminary data.</text>
</comment>
<dbReference type="EMBL" id="PYWW01000021">
    <property type="protein sequence ID" value="PTC30095.1"/>
    <property type="molecule type" value="Genomic_DNA"/>
</dbReference>
<accession>A0A2T4G360</accession>